<name>A0ABY7ENC3_MYAAR</name>
<dbReference type="Proteomes" id="UP001164746">
    <property type="component" value="Chromosome 7"/>
</dbReference>
<accession>A0ABY7ENC3</accession>
<keyword evidence="3" id="KW-1185">Reference proteome</keyword>
<gene>
    <name evidence="2" type="ORF">MAR_035650</name>
</gene>
<reference evidence="2" key="1">
    <citation type="submission" date="2022-11" db="EMBL/GenBank/DDBJ databases">
        <title>Centuries of genome instability and evolution in soft-shell clam transmissible cancer (bioRxiv).</title>
        <authorList>
            <person name="Hart S.F.M."/>
            <person name="Yonemitsu M.A."/>
            <person name="Giersch R.M."/>
            <person name="Beal B.F."/>
            <person name="Arriagada G."/>
            <person name="Davis B.W."/>
            <person name="Ostrander E.A."/>
            <person name="Goff S.P."/>
            <person name="Metzger M.J."/>
        </authorList>
    </citation>
    <scope>NUCLEOTIDE SEQUENCE</scope>
    <source>
        <strain evidence="2">MELC-2E11</strain>
        <tissue evidence="2">Siphon/mantle</tissue>
    </source>
</reference>
<feature type="region of interest" description="Disordered" evidence="1">
    <location>
        <begin position="1"/>
        <end position="38"/>
    </location>
</feature>
<evidence type="ECO:0000313" key="3">
    <source>
        <dbReference type="Proteomes" id="UP001164746"/>
    </source>
</evidence>
<sequence>LYIYQPSGQPERRKGRQRSHSWYSSASSGNIHRGKNESNYDYIDTSIKFEIQRPSVRPNNFKI</sequence>
<organism evidence="2 3">
    <name type="scientific">Mya arenaria</name>
    <name type="common">Soft-shell clam</name>
    <dbReference type="NCBI Taxonomy" id="6604"/>
    <lineage>
        <taxon>Eukaryota</taxon>
        <taxon>Metazoa</taxon>
        <taxon>Spiralia</taxon>
        <taxon>Lophotrochozoa</taxon>
        <taxon>Mollusca</taxon>
        <taxon>Bivalvia</taxon>
        <taxon>Autobranchia</taxon>
        <taxon>Heteroconchia</taxon>
        <taxon>Euheterodonta</taxon>
        <taxon>Imparidentia</taxon>
        <taxon>Neoheterodontei</taxon>
        <taxon>Myida</taxon>
        <taxon>Myoidea</taxon>
        <taxon>Myidae</taxon>
        <taxon>Mya</taxon>
    </lineage>
</organism>
<proteinExistence type="predicted"/>
<feature type="compositionally biased region" description="Polar residues" evidence="1">
    <location>
        <begin position="20"/>
        <end position="30"/>
    </location>
</feature>
<dbReference type="EMBL" id="CP111018">
    <property type="protein sequence ID" value="WAR10574.1"/>
    <property type="molecule type" value="Genomic_DNA"/>
</dbReference>
<protein>
    <submittedName>
        <fullName evidence="2">Uncharacterized protein</fullName>
    </submittedName>
</protein>
<evidence type="ECO:0000313" key="2">
    <source>
        <dbReference type="EMBL" id="WAR10574.1"/>
    </source>
</evidence>
<feature type="non-terminal residue" evidence="2">
    <location>
        <position position="1"/>
    </location>
</feature>
<evidence type="ECO:0000256" key="1">
    <source>
        <dbReference type="SAM" id="MobiDB-lite"/>
    </source>
</evidence>